<dbReference type="Gene3D" id="3.30.1580.10">
    <property type="entry name" value="Head-to-tail joining protein W"/>
    <property type="match status" value="1"/>
</dbReference>
<protein>
    <submittedName>
        <fullName evidence="1">GpW</fullName>
    </submittedName>
</protein>
<dbReference type="RefSeq" id="WP_005987872.1">
    <property type="nucleotide sequence ID" value="NZ_AOSV01000029.1"/>
</dbReference>
<name>M5PRB6_DESAF</name>
<gene>
    <name evidence="1" type="ORF">PCS_02617</name>
</gene>
<dbReference type="Proteomes" id="UP000011922">
    <property type="component" value="Unassembled WGS sequence"/>
</dbReference>
<dbReference type="AlphaFoldDB" id="M5PRB6"/>
<reference evidence="1 2" key="1">
    <citation type="journal article" date="2013" name="Genome Announc.">
        <title>Draft Genome Sequence for Desulfovibrio africanus Strain PCS.</title>
        <authorList>
            <person name="Brown S.D."/>
            <person name="Utturkar S.M."/>
            <person name="Arkin A.P."/>
            <person name="Deutschbauer A.M."/>
            <person name="Elias D.A."/>
            <person name="Hazen T.C."/>
            <person name="Chakraborty R."/>
        </authorList>
    </citation>
    <scope>NUCLEOTIDE SEQUENCE [LARGE SCALE GENOMIC DNA]</scope>
    <source>
        <strain evidence="1 2">PCS</strain>
    </source>
</reference>
<dbReference type="EMBL" id="AOSV01000029">
    <property type="protein sequence ID" value="EMG36605.1"/>
    <property type="molecule type" value="Genomic_DNA"/>
</dbReference>
<proteinExistence type="predicted"/>
<dbReference type="GO" id="GO:0019058">
    <property type="term" value="P:viral life cycle"/>
    <property type="evidence" value="ECO:0007669"/>
    <property type="project" value="InterPro"/>
</dbReference>
<evidence type="ECO:0000313" key="1">
    <source>
        <dbReference type="EMBL" id="EMG36605.1"/>
    </source>
</evidence>
<organism evidence="1 2">
    <name type="scientific">Desulfocurvibacter africanus PCS</name>
    <dbReference type="NCBI Taxonomy" id="1262666"/>
    <lineage>
        <taxon>Bacteria</taxon>
        <taxon>Pseudomonadati</taxon>
        <taxon>Thermodesulfobacteriota</taxon>
        <taxon>Desulfovibrionia</taxon>
        <taxon>Desulfovibrionales</taxon>
        <taxon>Desulfovibrionaceae</taxon>
        <taxon>Desulfocurvibacter</taxon>
    </lineage>
</organism>
<dbReference type="InterPro" id="IPR036626">
    <property type="entry name" value="GpW_sf"/>
</dbReference>
<comment type="caution">
    <text evidence="1">The sequence shown here is derived from an EMBL/GenBank/DDBJ whole genome shotgun (WGS) entry which is preliminary data.</text>
</comment>
<evidence type="ECO:0000313" key="2">
    <source>
        <dbReference type="Proteomes" id="UP000011922"/>
    </source>
</evidence>
<accession>M5PRB6</accession>
<dbReference type="PATRIC" id="fig|1262666.3.peg.2657"/>
<sequence length="74" mass="8027">MAYTQADLDAVQAAILALAKGERVTSIRFADGKQVQYGEADLPALKVLREEIGREVQAATGRRRYAFATTSKGL</sequence>